<organism evidence="2 3">
    <name type="scientific">Pedobacter miscanthi</name>
    <dbReference type="NCBI Taxonomy" id="2259170"/>
    <lineage>
        <taxon>Bacteria</taxon>
        <taxon>Pseudomonadati</taxon>
        <taxon>Bacteroidota</taxon>
        <taxon>Sphingobacteriia</taxon>
        <taxon>Sphingobacteriales</taxon>
        <taxon>Sphingobacteriaceae</taxon>
        <taxon>Pedobacter</taxon>
    </lineage>
</organism>
<keyword evidence="1" id="KW-0812">Transmembrane</keyword>
<proteinExistence type="predicted"/>
<dbReference type="Proteomes" id="UP000252081">
    <property type="component" value="Unassembled WGS sequence"/>
</dbReference>
<keyword evidence="1" id="KW-1133">Transmembrane helix</keyword>
<keyword evidence="1" id="KW-0472">Membrane</keyword>
<comment type="caution">
    <text evidence="2">The sequence shown here is derived from an EMBL/GenBank/DDBJ whole genome shotgun (WGS) entry which is preliminary data.</text>
</comment>
<dbReference type="RefSeq" id="WP_113949302.1">
    <property type="nucleotide sequence ID" value="NZ_QNQU01000010.1"/>
</dbReference>
<evidence type="ECO:0000313" key="3">
    <source>
        <dbReference type="Proteomes" id="UP000252081"/>
    </source>
</evidence>
<reference evidence="2 3" key="1">
    <citation type="submission" date="2018-07" db="EMBL/GenBank/DDBJ databases">
        <title>A draft genome of a endophytic bacteria, a new species of Pedobacter.</title>
        <authorList>
            <person name="Zhang Z.D."/>
            <person name="Chen Z.J."/>
        </authorList>
    </citation>
    <scope>NUCLEOTIDE SEQUENCE [LARGE SCALE GENOMIC DNA]</scope>
    <source>
        <strain evidence="2 3">RS10</strain>
    </source>
</reference>
<evidence type="ECO:0000256" key="1">
    <source>
        <dbReference type="SAM" id="Phobius"/>
    </source>
</evidence>
<dbReference type="AlphaFoldDB" id="A0A366KZS0"/>
<feature type="transmembrane region" description="Helical" evidence="1">
    <location>
        <begin position="31"/>
        <end position="52"/>
    </location>
</feature>
<name>A0A366KZS0_9SPHI</name>
<protein>
    <submittedName>
        <fullName evidence="2">Uncharacterized protein</fullName>
    </submittedName>
</protein>
<gene>
    <name evidence="2" type="ORF">DRW42_13240</name>
</gene>
<accession>A0A366KZS0</accession>
<keyword evidence="3" id="KW-1185">Reference proteome</keyword>
<dbReference type="OrthoDB" id="772744at2"/>
<evidence type="ECO:0000313" key="2">
    <source>
        <dbReference type="EMBL" id="RBQ06739.1"/>
    </source>
</evidence>
<dbReference type="EMBL" id="QNQU01000010">
    <property type="protein sequence ID" value="RBQ06739.1"/>
    <property type="molecule type" value="Genomic_DNA"/>
</dbReference>
<sequence length="66" mass="7595">MVEILLLFMLPVILMPQIAAGILAKQTGRKFWFWFWVSFVIPFISLIILVSIEDKSKKPDQIDSGD</sequence>